<dbReference type="EMBL" id="FNBW01000004">
    <property type="protein sequence ID" value="SDF52131.1"/>
    <property type="molecule type" value="Genomic_DNA"/>
</dbReference>
<evidence type="ECO:0000256" key="7">
    <source>
        <dbReference type="RuleBase" id="RU000481"/>
    </source>
</evidence>
<comment type="caution">
    <text evidence="9">The sequence shown here is derived from an EMBL/GenBank/DDBJ whole genome shotgun (WGS) entry which is preliminary data.</text>
</comment>
<dbReference type="GO" id="GO:0004069">
    <property type="term" value="F:L-aspartate:2-oxoglutarate aminotransferase activity"/>
    <property type="evidence" value="ECO:0007669"/>
    <property type="project" value="UniProtKB-EC"/>
</dbReference>
<name>A0A8G2BIW2_9PROT</name>
<reference evidence="9 10" key="1">
    <citation type="submission" date="2016-10" db="EMBL/GenBank/DDBJ databases">
        <authorList>
            <person name="Varghese N."/>
            <person name="Submissions S."/>
        </authorList>
    </citation>
    <scope>NUCLEOTIDE SEQUENCE [LARGE SCALE GENOMIC DNA]</scope>
    <source>
        <strain evidence="9 10">DSM 18839</strain>
    </source>
</reference>
<dbReference type="RefSeq" id="WP_093149377.1">
    <property type="nucleotide sequence ID" value="NZ_FNBW01000004.1"/>
</dbReference>
<evidence type="ECO:0000313" key="9">
    <source>
        <dbReference type="EMBL" id="SDF52131.1"/>
    </source>
</evidence>
<dbReference type="Pfam" id="PF00155">
    <property type="entry name" value="Aminotran_1_2"/>
    <property type="match status" value="1"/>
</dbReference>
<organism evidence="9 10">
    <name type="scientific">Thalassobaculum litoreum DSM 18839</name>
    <dbReference type="NCBI Taxonomy" id="1123362"/>
    <lineage>
        <taxon>Bacteria</taxon>
        <taxon>Pseudomonadati</taxon>
        <taxon>Pseudomonadota</taxon>
        <taxon>Alphaproteobacteria</taxon>
        <taxon>Rhodospirillales</taxon>
        <taxon>Thalassobaculaceae</taxon>
        <taxon>Thalassobaculum</taxon>
    </lineage>
</organism>
<comment type="catalytic activity">
    <reaction evidence="6">
        <text>L-aspartate + 2-oxoglutarate = oxaloacetate + L-glutamate</text>
        <dbReference type="Rhea" id="RHEA:21824"/>
        <dbReference type="ChEBI" id="CHEBI:16452"/>
        <dbReference type="ChEBI" id="CHEBI:16810"/>
        <dbReference type="ChEBI" id="CHEBI:29985"/>
        <dbReference type="ChEBI" id="CHEBI:29991"/>
        <dbReference type="EC" id="2.6.1.1"/>
    </reaction>
</comment>
<keyword evidence="5" id="KW-0663">Pyridoxal phosphate</keyword>
<protein>
    <recommendedName>
        <fullName evidence="7">Aminotransferase</fullName>
        <ecNumber evidence="7">2.6.1.-</ecNumber>
    </recommendedName>
</protein>
<evidence type="ECO:0000259" key="8">
    <source>
        <dbReference type="Pfam" id="PF00155"/>
    </source>
</evidence>
<keyword evidence="4 7" id="KW-0808">Transferase</keyword>
<dbReference type="NCBIfam" id="NF005732">
    <property type="entry name" value="PRK07550.1"/>
    <property type="match status" value="1"/>
</dbReference>
<dbReference type="InterPro" id="IPR004839">
    <property type="entry name" value="Aminotransferase_I/II_large"/>
</dbReference>
<dbReference type="GO" id="GO:0006520">
    <property type="term" value="P:amino acid metabolic process"/>
    <property type="evidence" value="ECO:0007669"/>
    <property type="project" value="InterPro"/>
</dbReference>
<evidence type="ECO:0000256" key="2">
    <source>
        <dbReference type="ARBA" id="ARBA00007441"/>
    </source>
</evidence>
<comment type="cofactor">
    <cofactor evidence="1 7">
        <name>pyridoxal 5'-phosphate</name>
        <dbReference type="ChEBI" id="CHEBI:597326"/>
    </cofactor>
</comment>
<evidence type="ECO:0000256" key="4">
    <source>
        <dbReference type="ARBA" id="ARBA00022679"/>
    </source>
</evidence>
<dbReference type="CDD" id="cd00609">
    <property type="entry name" value="AAT_like"/>
    <property type="match status" value="1"/>
</dbReference>
<sequence>MTFTVNPDVVSVVEPPIAEARAWVDGRPPIPGKPLLDCCQAVPSYPPDEALRAHLAERARTFEAAQYAPITGTPALKSALAEHMSGFYGGEVAPANVQITAGCNQAYCLAIMALARRGDEVILPLPYYFNHQMWLDSLGVTGVHLPFRADRGGVPDPEEAAALITERTRALVLVSPNNPTGAVVPPAVIARFRDLCAARGIALVLDETYKDFLDPSEPRHTLFSDPEWGDTVVQLYSFSKVFSLTGYRVGSIIAGPQFIEQVAKLMDTMSICAARIGQDGALYALKHLWDWAGEKREMMAGRRQALLDVFNSGNLAFDLVSTGAYFAYVRHPFDGETAHAVARRLAQEHGVLALPGTVFGPGQDPYLRLAFANLEAERMGELGDRLRGAV</sequence>
<evidence type="ECO:0000313" key="10">
    <source>
        <dbReference type="Proteomes" id="UP000198615"/>
    </source>
</evidence>
<gene>
    <name evidence="9" type="ORF">SAMN05660686_01527</name>
</gene>
<evidence type="ECO:0000256" key="5">
    <source>
        <dbReference type="ARBA" id="ARBA00022898"/>
    </source>
</evidence>
<dbReference type="PROSITE" id="PS00105">
    <property type="entry name" value="AA_TRANSFER_CLASS_1"/>
    <property type="match status" value="1"/>
</dbReference>
<proteinExistence type="inferred from homology"/>
<dbReference type="InterPro" id="IPR050596">
    <property type="entry name" value="AspAT/PAT-like"/>
</dbReference>
<dbReference type="AlphaFoldDB" id="A0A8G2BIW2"/>
<dbReference type="PANTHER" id="PTHR46383">
    <property type="entry name" value="ASPARTATE AMINOTRANSFERASE"/>
    <property type="match status" value="1"/>
</dbReference>
<dbReference type="GO" id="GO:0030170">
    <property type="term" value="F:pyridoxal phosphate binding"/>
    <property type="evidence" value="ECO:0007669"/>
    <property type="project" value="InterPro"/>
</dbReference>
<dbReference type="Proteomes" id="UP000198615">
    <property type="component" value="Unassembled WGS sequence"/>
</dbReference>
<keyword evidence="3 7" id="KW-0032">Aminotransferase</keyword>
<dbReference type="OrthoDB" id="9766084at2"/>
<dbReference type="InterPro" id="IPR015421">
    <property type="entry name" value="PyrdxlP-dep_Trfase_major"/>
</dbReference>
<dbReference type="PANTHER" id="PTHR46383:SF1">
    <property type="entry name" value="ASPARTATE AMINOTRANSFERASE"/>
    <property type="match status" value="1"/>
</dbReference>
<dbReference type="SUPFAM" id="SSF53383">
    <property type="entry name" value="PLP-dependent transferases"/>
    <property type="match status" value="1"/>
</dbReference>
<comment type="similarity">
    <text evidence="2 7">Belongs to the class-I pyridoxal-phosphate-dependent aminotransferase family.</text>
</comment>
<dbReference type="Gene3D" id="3.40.640.10">
    <property type="entry name" value="Type I PLP-dependent aspartate aminotransferase-like (Major domain)"/>
    <property type="match status" value="1"/>
</dbReference>
<dbReference type="EC" id="2.6.1.-" evidence="7"/>
<feature type="domain" description="Aminotransferase class I/classII large" evidence="8">
    <location>
        <begin position="47"/>
        <end position="385"/>
    </location>
</feature>
<dbReference type="InterPro" id="IPR004838">
    <property type="entry name" value="NHTrfase_class1_PyrdxlP-BS"/>
</dbReference>
<evidence type="ECO:0000256" key="3">
    <source>
        <dbReference type="ARBA" id="ARBA00022576"/>
    </source>
</evidence>
<dbReference type="InterPro" id="IPR015424">
    <property type="entry name" value="PyrdxlP-dep_Trfase"/>
</dbReference>
<keyword evidence="10" id="KW-1185">Reference proteome</keyword>
<evidence type="ECO:0000256" key="6">
    <source>
        <dbReference type="ARBA" id="ARBA00049185"/>
    </source>
</evidence>
<evidence type="ECO:0000256" key="1">
    <source>
        <dbReference type="ARBA" id="ARBA00001933"/>
    </source>
</evidence>
<accession>A0A8G2BIW2</accession>